<reference evidence="1 2" key="1">
    <citation type="submission" date="2017-08" db="EMBL/GenBank/DDBJ databases">
        <title>Characterization and complete genome sequence of novel bacteriophage infecting the causal agent of bacterial fruit blotch, Acidovorax citrulli.</title>
        <authorList>
            <person name="Midani A.R."/>
            <person name="Park S.-H."/>
            <person name="Choi T.-J."/>
        </authorList>
    </citation>
    <scope>NUCLEOTIDE SEQUENCE [LARGE SCALE GENOMIC DNA]</scope>
</reference>
<dbReference type="RefSeq" id="YP_009609683.1">
    <property type="nucleotide sequence ID" value="NC_041997.1"/>
</dbReference>
<organism evidence="1 2">
    <name type="scientific">Acidovorax phage ACP17</name>
    <dbReference type="NCBI Taxonomy" id="2010329"/>
    <lineage>
        <taxon>Viruses</taxon>
        <taxon>Duplodnaviria</taxon>
        <taxon>Heunggongvirae</taxon>
        <taxon>Uroviricota</taxon>
        <taxon>Caudoviricetes</taxon>
        <taxon>Busanvirus</taxon>
        <taxon>Busanvirus ACP17</taxon>
    </lineage>
</organism>
<dbReference type="EMBL" id="KY979132">
    <property type="protein sequence ID" value="ASD50362.1"/>
    <property type="molecule type" value="Genomic_DNA"/>
</dbReference>
<sequence length="252" mass="28135">MAINRIKSRIAFAQYCLRKLGDPVVEINVDEAQIDDAIDDALDMFWEYHADGSTQLFLKHQVTQEDLDSGSFQVPDNVLNVIRVLSLGGGGGSPGIAGMENLQYVAYFSDLISRIPTGGMASYAINMSYLNSVTDMFNAEKLIQFNKHQDRLIIQGGTPGLAVGDFVVYEAVVINDPKVHPETWNNWWLKAYTTALIKKQWGVNLGKYRDVTLPSGLTINGEAIRNEGITEVAELEQRLRDEFQEPPDFYIG</sequence>
<protein>
    <submittedName>
        <fullName evidence="1">Neck protein</fullName>
    </submittedName>
</protein>
<dbReference type="Proteomes" id="UP000224101">
    <property type="component" value="Segment"/>
</dbReference>
<dbReference type="GeneID" id="40085768"/>
<keyword evidence="2" id="KW-1185">Reference proteome</keyword>
<dbReference type="KEGG" id="vg:40085768"/>
<dbReference type="OrthoDB" id="6993at10239"/>
<evidence type="ECO:0000313" key="1">
    <source>
        <dbReference type="EMBL" id="ASD50362.1"/>
    </source>
</evidence>
<name>A0A218M2T9_9CAUD</name>
<accession>A0A218M2T9</accession>
<proteinExistence type="predicted"/>
<evidence type="ECO:0000313" key="2">
    <source>
        <dbReference type="Proteomes" id="UP000224101"/>
    </source>
</evidence>